<dbReference type="Pfam" id="PF11580">
    <property type="entry name" value="DUF3239"/>
    <property type="match status" value="1"/>
</dbReference>
<dbReference type="Proteomes" id="UP001107961">
    <property type="component" value="Unassembled WGS sequence"/>
</dbReference>
<accession>A0A9Q3W360</accession>
<dbReference type="InterPro" id="IPR023124">
    <property type="entry name" value="DUF3239_dom_sf"/>
</dbReference>
<proteinExistence type="predicted"/>
<organism evidence="2 3">
    <name type="scientific">Alloalcanivorax xenomutans</name>
    <dbReference type="NCBI Taxonomy" id="1094342"/>
    <lineage>
        <taxon>Bacteria</taxon>
        <taxon>Pseudomonadati</taxon>
        <taxon>Pseudomonadota</taxon>
        <taxon>Gammaproteobacteria</taxon>
        <taxon>Oceanospirillales</taxon>
        <taxon>Alcanivoracaceae</taxon>
        <taxon>Alloalcanivorax</taxon>
    </lineage>
</organism>
<keyword evidence="1" id="KW-0472">Membrane</keyword>
<evidence type="ECO:0000256" key="1">
    <source>
        <dbReference type="SAM" id="Phobius"/>
    </source>
</evidence>
<sequence>MTDDSRVGQVGESWNDTFASRAMNMPPDPVHMETYDEYPSKFSPLFFVVIALAVFTGVSSFASYKSGNTTWWLVLLVVTLLLLFALRRFPKPDDLKDIAYEKGLLIPAIVIDTQPLTLLALADMRGQEDVDLVWGCLKLPVKQLPHHTIAIDEKVPCVSMFGMPGNGYWSIFQPRPVAWGYDDPALVKKVTESLTAKDVDDVDEWAVLQELKDAMKAAPNNKVIYFDAALRQTDKP</sequence>
<dbReference type="EMBL" id="JAJVKT010000007">
    <property type="protein sequence ID" value="MCE7508421.1"/>
    <property type="molecule type" value="Genomic_DNA"/>
</dbReference>
<evidence type="ECO:0000313" key="2">
    <source>
        <dbReference type="EMBL" id="MCE7508421.1"/>
    </source>
</evidence>
<feature type="transmembrane region" description="Helical" evidence="1">
    <location>
        <begin position="70"/>
        <end position="86"/>
    </location>
</feature>
<dbReference type="AlphaFoldDB" id="A0A9Q3W360"/>
<keyword evidence="1" id="KW-1133">Transmembrane helix</keyword>
<keyword evidence="1" id="KW-0812">Transmembrane</keyword>
<feature type="transmembrane region" description="Helical" evidence="1">
    <location>
        <begin position="45"/>
        <end position="64"/>
    </location>
</feature>
<reference evidence="2" key="1">
    <citation type="submission" date="2022-01" db="EMBL/GenBank/DDBJ databases">
        <authorList>
            <person name="Karlyshev A.V."/>
            <person name="Jaspars M."/>
        </authorList>
    </citation>
    <scope>NUCLEOTIDE SEQUENCE</scope>
    <source>
        <strain evidence="2">AGSA3-2</strain>
    </source>
</reference>
<name>A0A9Q3W360_9GAMM</name>
<protein>
    <submittedName>
        <fullName evidence="2">DUF3239 domain-containing protein</fullName>
    </submittedName>
</protein>
<comment type="caution">
    <text evidence="2">The sequence shown here is derived from an EMBL/GenBank/DDBJ whole genome shotgun (WGS) entry which is preliminary data.</text>
</comment>
<evidence type="ECO:0000313" key="3">
    <source>
        <dbReference type="Proteomes" id="UP001107961"/>
    </source>
</evidence>
<dbReference type="Gene3D" id="2.40.410.10">
    <property type="entry name" value="putative membrane protein from Corynebacterium diphtheriae superfamily"/>
    <property type="match status" value="1"/>
</dbReference>
<dbReference type="InterPro" id="IPR021632">
    <property type="entry name" value="DUF3239"/>
</dbReference>
<gene>
    <name evidence="2" type="ORF">LZG35_07200</name>
</gene>
<dbReference type="KEGG" id="axe:P40_12295"/>
<dbReference type="RefSeq" id="WP_080531068.1">
    <property type="nucleotide sequence ID" value="NZ_CP012331.1"/>
</dbReference>
<keyword evidence="3" id="KW-1185">Reference proteome</keyword>
<dbReference type="GeneID" id="94687073"/>